<reference evidence="1" key="1">
    <citation type="submission" date="2024-03" db="EMBL/GenBank/DDBJ databases">
        <title>Whole genome sequecning of epiphytes from Marcgravia umbellata leaves.</title>
        <authorList>
            <person name="Kumar G."/>
            <person name="Savka M.A."/>
        </authorList>
    </citation>
    <scope>NUCLEOTIDE SEQUENCE</scope>
    <source>
        <strain evidence="1">RIT_BL5</strain>
    </source>
</reference>
<proteinExistence type="predicted"/>
<sequence>MKKKIQGLSVTLLVALVALAGCSGGGNTATTAEPASTGNASTAAATPEDVPTDVTQEITTNLAGGEPYTLDPAFASDTTSYFVINNLYEGLYTYDKSGEIVEGAASKVDVSEDGSTYTFTIRDDAKWSDGEPVTAGDFEYAWKRVLNPETAAYDPSSLYYIKGAEEYNTGKGKAEDVGITAKDDKTLVVQLKSPLGFFPTIAVGTPYLPVRQSVAEGDDKWAAEASTIVGNGPYVAKEWKHNESITLTKNDQYWDNESITMATINFKMVQDATTYYQMYKTGDLDMILSLPVDTLDQEKSNPEFLSHPSFSVYTYSFNVDEKPFTNKKIRQAIAYAIDREVLATNVTKGGETPAYGYVPYGITAPSGKDFRDEAPKYYEFDPEKAKQLLAEGLQEEGLTSLPAVTFKYNTSDKHKKVAEAIQELLKTNLGIEVTLENQEWKTYIDTFKQKNFQAARMGWEGNFLDPLGVLAHYTSANSNNFTNWKNADYDKLIESSTYELDPAKRFEQLHEAEAILMDELPIIPIQFSADTALISPKIKGVVFDTRSNPDLRFAVRTEQ</sequence>
<organism evidence="1 2">
    <name type="scientific">Saccharibacillus sacchari</name>
    <dbReference type="NCBI Taxonomy" id="456493"/>
    <lineage>
        <taxon>Bacteria</taxon>
        <taxon>Bacillati</taxon>
        <taxon>Bacillota</taxon>
        <taxon>Bacilli</taxon>
        <taxon>Bacillales</taxon>
        <taxon>Paenibacillaceae</taxon>
        <taxon>Saccharibacillus</taxon>
    </lineage>
</organism>
<name>A0ACC6PAR3_9BACL</name>
<evidence type="ECO:0000313" key="1">
    <source>
        <dbReference type="EMBL" id="MEJ8303959.1"/>
    </source>
</evidence>
<gene>
    <name evidence="1" type="ORF">WKI47_08625</name>
</gene>
<keyword evidence="2" id="KW-1185">Reference proteome</keyword>
<dbReference type="EMBL" id="JBBKAR010000031">
    <property type="protein sequence ID" value="MEJ8303959.1"/>
    <property type="molecule type" value="Genomic_DNA"/>
</dbReference>
<accession>A0ACC6PAR3</accession>
<evidence type="ECO:0000313" key="2">
    <source>
        <dbReference type="Proteomes" id="UP001380953"/>
    </source>
</evidence>
<comment type="caution">
    <text evidence="1">The sequence shown here is derived from an EMBL/GenBank/DDBJ whole genome shotgun (WGS) entry which is preliminary data.</text>
</comment>
<protein>
    <submittedName>
        <fullName evidence="1">Peptide ABC transporter substrate-binding protein</fullName>
    </submittedName>
</protein>
<dbReference type="Proteomes" id="UP001380953">
    <property type="component" value="Unassembled WGS sequence"/>
</dbReference>